<dbReference type="InterPro" id="IPR009003">
    <property type="entry name" value="Peptidase_S1_PA"/>
</dbReference>
<dbReference type="InterPro" id="IPR051333">
    <property type="entry name" value="CLIP_Serine_Protease"/>
</dbReference>
<proteinExistence type="predicted"/>
<dbReference type="InterPro" id="IPR043504">
    <property type="entry name" value="Peptidase_S1_PA_chymotrypsin"/>
</dbReference>
<dbReference type="InterPro" id="IPR001254">
    <property type="entry name" value="Trypsin_dom"/>
</dbReference>
<name>T1GVU8_MEGSC</name>
<feature type="domain" description="Peptidase S1" evidence="1">
    <location>
        <begin position="33"/>
        <end position="108"/>
    </location>
</feature>
<protein>
    <recommendedName>
        <fullName evidence="1">Peptidase S1 domain-containing protein</fullName>
    </recommendedName>
</protein>
<dbReference type="Pfam" id="PF00089">
    <property type="entry name" value="Trypsin"/>
    <property type="match status" value="1"/>
</dbReference>
<accession>T1GVU8</accession>
<dbReference type="Gene3D" id="2.40.10.10">
    <property type="entry name" value="Trypsin-like serine proteases"/>
    <property type="match status" value="1"/>
</dbReference>
<evidence type="ECO:0000259" key="1">
    <source>
        <dbReference type="PROSITE" id="PS50240"/>
    </source>
</evidence>
<dbReference type="GO" id="GO:0006508">
    <property type="term" value="P:proteolysis"/>
    <property type="evidence" value="ECO:0007669"/>
    <property type="project" value="InterPro"/>
</dbReference>
<dbReference type="EMBL" id="CAQQ02119498">
    <property type="status" value="NOT_ANNOTATED_CDS"/>
    <property type="molecule type" value="Genomic_DNA"/>
</dbReference>
<dbReference type="InterPro" id="IPR033116">
    <property type="entry name" value="TRYPSIN_SER"/>
</dbReference>
<organism evidence="2 3">
    <name type="scientific">Megaselia scalaris</name>
    <name type="common">Humpbacked fly</name>
    <name type="synonym">Phora scalaris</name>
    <dbReference type="NCBI Taxonomy" id="36166"/>
    <lineage>
        <taxon>Eukaryota</taxon>
        <taxon>Metazoa</taxon>
        <taxon>Ecdysozoa</taxon>
        <taxon>Arthropoda</taxon>
        <taxon>Hexapoda</taxon>
        <taxon>Insecta</taxon>
        <taxon>Pterygota</taxon>
        <taxon>Neoptera</taxon>
        <taxon>Endopterygota</taxon>
        <taxon>Diptera</taxon>
        <taxon>Brachycera</taxon>
        <taxon>Muscomorpha</taxon>
        <taxon>Platypezoidea</taxon>
        <taxon>Phoridae</taxon>
        <taxon>Megaseliini</taxon>
        <taxon>Megaselia</taxon>
    </lineage>
</organism>
<dbReference type="PROSITE" id="PS00135">
    <property type="entry name" value="TRYPSIN_SER"/>
    <property type="match status" value="1"/>
</dbReference>
<dbReference type="STRING" id="36166.T1GVU8"/>
<dbReference type="AlphaFoldDB" id="T1GVU8"/>
<dbReference type="EnsemblMetazoa" id="MESCA007915-RA">
    <property type="protein sequence ID" value="MESCA007915-PA"/>
    <property type="gene ID" value="MESCA007915"/>
</dbReference>
<dbReference type="PROSITE" id="PS50240">
    <property type="entry name" value="TRYPSIN_DOM"/>
    <property type="match status" value="1"/>
</dbReference>
<dbReference type="PANTHER" id="PTHR24260">
    <property type="match status" value="1"/>
</dbReference>
<dbReference type="HOGENOM" id="CLU_006842_13_3_1"/>
<keyword evidence="3" id="KW-1185">Reference proteome</keyword>
<evidence type="ECO:0000313" key="2">
    <source>
        <dbReference type="EnsemblMetazoa" id="MESCA007915-PA"/>
    </source>
</evidence>
<dbReference type="Proteomes" id="UP000015102">
    <property type="component" value="Unassembled WGS sequence"/>
</dbReference>
<reference evidence="3" key="1">
    <citation type="submission" date="2013-02" db="EMBL/GenBank/DDBJ databases">
        <authorList>
            <person name="Hughes D."/>
        </authorList>
    </citation>
    <scope>NUCLEOTIDE SEQUENCE</scope>
    <source>
        <strain>Durham</strain>
        <strain evidence="3">NC isolate 2 -- Noor lab</strain>
    </source>
</reference>
<dbReference type="GO" id="GO:0004252">
    <property type="term" value="F:serine-type endopeptidase activity"/>
    <property type="evidence" value="ECO:0007669"/>
    <property type="project" value="InterPro"/>
</dbReference>
<dbReference type="PANTHER" id="PTHR24260:SF136">
    <property type="entry name" value="GH08193P-RELATED"/>
    <property type="match status" value="1"/>
</dbReference>
<dbReference type="SUPFAM" id="SSF50494">
    <property type="entry name" value="Trypsin-like serine proteases"/>
    <property type="match status" value="1"/>
</dbReference>
<evidence type="ECO:0000313" key="3">
    <source>
        <dbReference type="Proteomes" id="UP000015102"/>
    </source>
</evidence>
<reference evidence="2" key="2">
    <citation type="submission" date="2015-06" db="UniProtKB">
        <authorList>
            <consortium name="EnsemblMetazoa"/>
        </authorList>
    </citation>
    <scope>IDENTIFICATION</scope>
</reference>
<sequence>MFLLKDFENEKLIVKAEVFGVNTRRYSRQFQGIVSNKQICAKGNNGVNPCPGDSGGPLILLDKSNNKSSNILVGIVSFGKGKYCAWGVWPVVYTKVSKYMGWIRKNVDS</sequence>